<name>A0A7R9DFZ8_TIMCR</name>
<proteinExistence type="predicted"/>
<reference evidence="1" key="1">
    <citation type="submission" date="2020-11" db="EMBL/GenBank/DDBJ databases">
        <authorList>
            <person name="Tran Van P."/>
        </authorList>
    </citation>
    <scope>NUCLEOTIDE SEQUENCE</scope>
</reference>
<protein>
    <submittedName>
        <fullName evidence="1">Uncharacterized protein</fullName>
    </submittedName>
</protein>
<evidence type="ECO:0000313" key="1">
    <source>
        <dbReference type="EMBL" id="CAD7414030.1"/>
    </source>
</evidence>
<dbReference type="EMBL" id="OC324261">
    <property type="protein sequence ID" value="CAD7414030.1"/>
    <property type="molecule type" value="Genomic_DNA"/>
</dbReference>
<dbReference type="AlphaFoldDB" id="A0A7R9DFZ8"/>
<accession>A0A7R9DFZ8</accession>
<sequence>MKACIQQAQRPTNNHNTLVFINNLVASLKREAFEDFQLGDNEEVLGAFNKKRFADLNQSPQVRMQVKLIFKMRVQELFCVKCGCGIKTRKYIFI</sequence>
<gene>
    <name evidence="1" type="ORF">TCEB3V08_LOCUS11965</name>
</gene>
<organism evidence="1">
    <name type="scientific">Timema cristinae</name>
    <name type="common">Walking stick</name>
    <dbReference type="NCBI Taxonomy" id="61476"/>
    <lineage>
        <taxon>Eukaryota</taxon>
        <taxon>Metazoa</taxon>
        <taxon>Ecdysozoa</taxon>
        <taxon>Arthropoda</taxon>
        <taxon>Hexapoda</taxon>
        <taxon>Insecta</taxon>
        <taxon>Pterygota</taxon>
        <taxon>Neoptera</taxon>
        <taxon>Polyneoptera</taxon>
        <taxon>Phasmatodea</taxon>
        <taxon>Timematodea</taxon>
        <taxon>Timematoidea</taxon>
        <taxon>Timematidae</taxon>
        <taxon>Timema</taxon>
    </lineage>
</organism>